<dbReference type="SUPFAM" id="SSF53850">
    <property type="entry name" value="Periplasmic binding protein-like II"/>
    <property type="match status" value="1"/>
</dbReference>
<reference evidence="4 5" key="1">
    <citation type="submission" date="2018-10" db="EMBL/GenBank/DDBJ databases">
        <title>Genome sequencing of Arthrobacter oryzae TNB02.</title>
        <authorList>
            <person name="Cho Y.-J."/>
            <person name="Cho A."/>
            <person name="Kim O.-S."/>
        </authorList>
    </citation>
    <scope>NUCLEOTIDE SEQUENCE [LARGE SCALE GENOMIC DNA]</scope>
    <source>
        <strain evidence="4 5">TNB02</strain>
    </source>
</reference>
<sequence length="302" mass="31236">MGMQKKSVGRTGLTAVIGGLALALTGCGGASSGAPAASPSVATDARLAALVPDDIRQAGKMRVATDPTYAPFESMDTDGKTIVGLDPDLATAVGDLLGLKVEFVPTSFDALIPSLAANKVDLAMSSIGDTKEREKTVDFATYYWNGTLLLVGKGNPKALAADQTCGARIGVIRGSLQQTTFLPGQESACTSANKPAPTAEVYQNAPQAELALQSDRIDGVMLDAPPLVDVSKKNPEKFEAVGPLLKNPNPGGVALPKDSKLTAAVNAAINELIRNGTYGSLLSKWNLDAIKIDKSEINGARS</sequence>
<evidence type="ECO:0000256" key="2">
    <source>
        <dbReference type="SAM" id="SignalP"/>
    </source>
</evidence>
<comment type="caution">
    <text evidence="4">The sequence shown here is derived from an EMBL/GenBank/DDBJ whole genome shotgun (WGS) entry which is preliminary data.</text>
</comment>
<organism evidence="4 5">
    <name type="scientific">Arthrobacter oryzae</name>
    <dbReference type="NCBI Taxonomy" id="409290"/>
    <lineage>
        <taxon>Bacteria</taxon>
        <taxon>Bacillati</taxon>
        <taxon>Actinomycetota</taxon>
        <taxon>Actinomycetes</taxon>
        <taxon>Micrococcales</taxon>
        <taxon>Micrococcaceae</taxon>
        <taxon>Arthrobacter</taxon>
    </lineage>
</organism>
<feature type="chain" id="PRO_5038422022" evidence="2">
    <location>
        <begin position="37"/>
        <end position="302"/>
    </location>
</feature>
<dbReference type="EMBL" id="RBED01000135">
    <property type="protein sequence ID" value="RNL50376.1"/>
    <property type="molecule type" value="Genomic_DNA"/>
</dbReference>
<keyword evidence="5" id="KW-1185">Reference proteome</keyword>
<dbReference type="AlphaFoldDB" id="A0A3N0BNX6"/>
<dbReference type="OrthoDB" id="4633994at2"/>
<accession>A0A3N0BNX6</accession>
<dbReference type="Proteomes" id="UP000273807">
    <property type="component" value="Unassembled WGS sequence"/>
</dbReference>
<evidence type="ECO:0000313" key="5">
    <source>
        <dbReference type="Proteomes" id="UP000273807"/>
    </source>
</evidence>
<evidence type="ECO:0000256" key="1">
    <source>
        <dbReference type="ARBA" id="ARBA00022729"/>
    </source>
</evidence>
<proteinExistence type="predicted"/>
<dbReference type="Pfam" id="PF00497">
    <property type="entry name" value="SBP_bac_3"/>
    <property type="match status" value="1"/>
</dbReference>
<dbReference type="InterPro" id="IPR001638">
    <property type="entry name" value="Solute-binding_3/MltF_N"/>
</dbReference>
<gene>
    <name evidence="4" type="ORF">D7003_16690</name>
</gene>
<keyword evidence="1 2" id="KW-0732">Signal</keyword>
<feature type="domain" description="Solute-binding protein family 3/N-terminal" evidence="3">
    <location>
        <begin position="60"/>
        <end position="289"/>
    </location>
</feature>
<evidence type="ECO:0000313" key="4">
    <source>
        <dbReference type="EMBL" id="RNL50376.1"/>
    </source>
</evidence>
<dbReference type="PANTHER" id="PTHR35936:SF17">
    <property type="entry name" value="ARGININE-BINDING EXTRACELLULAR PROTEIN ARTP"/>
    <property type="match status" value="1"/>
</dbReference>
<dbReference type="Gene3D" id="3.40.190.10">
    <property type="entry name" value="Periplasmic binding protein-like II"/>
    <property type="match status" value="2"/>
</dbReference>
<name>A0A3N0BNX6_9MICC</name>
<dbReference type="PANTHER" id="PTHR35936">
    <property type="entry name" value="MEMBRANE-BOUND LYTIC MUREIN TRANSGLYCOSYLASE F"/>
    <property type="match status" value="1"/>
</dbReference>
<dbReference type="SMART" id="SM00062">
    <property type="entry name" value="PBPb"/>
    <property type="match status" value="1"/>
</dbReference>
<feature type="signal peptide" evidence="2">
    <location>
        <begin position="1"/>
        <end position="36"/>
    </location>
</feature>
<evidence type="ECO:0000259" key="3">
    <source>
        <dbReference type="SMART" id="SM00062"/>
    </source>
</evidence>
<protein>
    <submittedName>
        <fullName evidence="4">ABC transporter substrate-binding protein</fullName>
    </submittedName>
</protein>
<dbReference type="PROSITE" id="PS51257">
    <property type="entry name" value="PROKAR_LIPOPROTEIN"/>
    <property type="match status" value="1"/>
</dbReference>
<dbReference type="CDD" id="cd01004">
    <property type="entry name" value="PBP2_MidA_like"/>
    <property type="match status" value="1"/>
</dbReference>